<feature type="transmembrane region" description="Helical" evidence="1">
    <location>
        <begin position="142"/>
        <end position="158"/>
    </location>
</feature>
<reference evidence="3 4" key="1">
    <citation type="submission" date="2022-01" db="EMBL/GenBank/DDBJ databases">
        <title>Flavihumibacter sp. nov., isolated from sediment of a river.</title>
        <authorList>
            <person name="Liu H."/>
        </authorList>
    </citation>
    <scope>NUCLEOTIDE SEQUENCE [LARGE SCALE GENOMIC DNA]</scope>
    <source>
        <strain evidence="3 4">RY-1</strain>
    </source>
</reference>
<sequence length="266" mass="29433">MAKHWRAIIFTLLFLSVLIGAGWIGTLLGLDIYTTTIFLGVLSTLLAFGMRKLVDRESIGSMGWKWKGYETDFAVGNLIAIAILGTGTCGLLLFGAIEWAGAEMNSSAFFYSLLLMIVVSLYEELAFRGYIQHNLMESIHPVKAWVITAVIFAFFHGTNPNGSLLGTFNVFLAGLLLGVNYLYTRNLWFGIGLHFTWNFLQGPVLGYGVSGLRLPSVLSQNQQGAELWTGGKFGFEASLLNTLLCLTVTAVLFWVYGKQHNKKWLP</sequence>
<dbReference type="Proteomes" id="UP001200145">
    <property type="component" value="Unassembled WGS sequence"/>
</dbReference>
<protein>
    <submittedName>
        <fullName evidence="3">CPBP family intramembrane metalloprotease</fullName>
    </submittedName>
</protein>
<dbReference type="Pfam" id="PF02517">
    <property type="entry name" value="Rce1-like"/>
    <property type="match status" value="1"/>
</dbReference>
<feature type="domain" description="CAAX prenyl protease 2/Lysostaphin resistance protein A-like" evidence="2">
    <location>
        <begin position="107"/>
        <end position="200"/>
    </location>
</feature>
<dbReference type="InterPro" id="IPR003675">
    <property type="entry name" value="Rce1/LyrA-like_dom"/>
</dbReference>
<accession>A0ABS9BFW7</accession>
<dbReference type="RefSeq" id="WP_234864519.1">
    <property type="nucleotide sequence ID" value="NZ_JAKEVY010000001.1"/>
</dbReference>
<dbReference type="PANTHER" id="PTHR39430">
    <property type="entry name" value="MEMBRANE-ASSOCIATED PROTEASE-RELATED"/>
    <property type="match status" value="1"/>
</dbReference>
<keyword evidence="3" id="KW-0645">Protease</keyword>
<keyword evidence="3" id="KW-0482">Metalloprotease</keyword>
<comment type="caution">
    <text evidence="3">The sequence shown here is derived from an EMBL/GenBank/DDBJ whole genome shotgun (WGS) entry which is preliminary data.</text>
</comment>
<feature type="transmembrane region" description="Helical" evidence="1">
    <location>
        <begin position="234"/>
        <end position="256"/>
    </location>
</feature>
<feature type="transmembrane region" description="Helical" evidence="1">
    <location>
        <begin position="75"/>
        <end position="97"/>
    </location>
</feature>
<feature type="transmembrane region" description="Helical" evidence="1">
    <location>
        <begin position="164"/>
        <end position="183"/>
    </location>
</feature>
<keyword evidence="3" id="KW-0378">Hydrolase</keyword>
<organism evidence="3 4">
    <name type="scientific">Flavihumibacter fluminis</name>
    <dbReference type="NCBI Taxonomy" id="2909236"/>
    <lineage>
        <taxon>Bacteria</taxon>
        <taxon>Pseudomonadati</taxon>
        <taxon>Bacteroidota</taxon>
        <taxon>Chitinophagia</taxon>
        <taxon>Chitinophagales</taxon>
        <taxon>Chitinophagaceae</taxon>
        <taxon>Flavihumibacter</taxon>
    </lineage>
</organism>
<keyword evidence="4" id="KW-1185">Reference proteome</keyword>
<evidence type="ECO:0000313" key="3">
    <source>
        <dbReference type="EMBL" id="MCF1713992.1"/>
    </source>
</evidence>
<keyword evidence="1" id="KW-0812">Transmembrane</keyword>
<evidence type="ECO:0000256" key="1">
    <source>
        <dbReference type="SAM" id="Phobius"/>
    </source>
</evidence>
<evidence type="ECO:0000313" key="4">
    <source>
        <dbReference type="Proteomes" id="UP001200145"/>
    </source>
</evidence>
<feature type="transmembrane region" description="Helical" evidence="1">
    <location>
        <begin position="195"/>
        <end position="214"/>
    </location>
</feature>
<dbReference type="EMBL" id="JAKEVY010000001">
    <property type="protein sequence ID" value="MCF1713992.1"/>
    <property type="molecule type" value="Genomic_DNA"/>
</dbReference>
<dbReference type="PANTHER" id="PTHR39430:SF1">
    <property type="entry name" value="PROTEASE"/>
    <property type="match status" value="1"/>
</dbReference>
<dbReference type="GO" id="GO:0008237">
    <property type="term" value="F:metallopeptidase activity"/>
    <property type="evidence" value="ECO:0007669"/>
    <property type="project" value="UniProtKB-KW"/>
</dbReference>
<feature type="transmembrane region" description="Helical" evidence="1">
    <location>
        <begin position="109"/>
        <end position="130"/>
    </location>
</feature>
<feature type="transmembrane region" description="Helical" evidence="1">
    <location>
        <begin position="32"/>
        <end position="54"/>
    </location>
</feature>
<keyword evidence="1" id="KW-1133">Transmembrane helix</keyword>
<proteinExistence type="predicted"/>
<keyword evidence="1" id="KW-0472">Membrane</keyword>
<feature type="transmembrane region" description="Helical" evidence="1">
    <location>
        <begin position="7"/>
        <end position="26"/>
    </location>
</feature>
<gene>
    <name evidence="3" type="ORF">L0U88_05015</name>
</gene>
<evidence type="ECO:0000259" key="2">
    <source>
        <dbReference type="Pfam" id="PF02517"/>
    </source>
</evidence>
<name>A0ABS9BFW7_9BACT</name>